<sequence>MSRHEAIVHRFSPADIRQAFPVTDGVRQRFKHIENDQVFAETYKGKLPAPIRYAGDDEVVWIGCHKTGMHTDPEWKDKYFLSLVIEANHTLYATTSARTVRKIHLTGGELFVLDPMRIHWLERPWSSKDVYLSIQWVVPAEEMPAFLRTLRKELGKLADSNGHEHYPSVCSSEIY</sequence>
<dbReference type="Proteomes" id="UP000566995">
    <property type="component" value="Unassembled WGS sequence"/>
</dbReference>
<evidence type="ECO:0000313" key="2">
    <source>
        <dbReference type="Proteomes" id="UP000566995"/>
    </source>
</evidence>
<comment type="caution">
    <text evidence="1">The sequence shown here is derived from an EMBL/GenBank/DDBJ whole genome shotgun (WGS) entry which is preliminary data.</text>
</comment>
<organism evidence="1 2">
    <name type="scientific">Pseudomonas nitroreducens</name>
    <dbReference type="NCBI Taxonomy" id="46680"/>
    <lineage>
        <taxon>Bacteria</taxon>
        <taxon>Pseudomonadati</taxon>
        <taxon>Pseudomonadota</taxon>
        <taxon>Gammaproteobacteria</taxon>
        <taxon>Pseudomonadales</taxon>
        <taxon>Pseudomonadaceae</taxon>
        <taxon>Pseudomonas</taxon>
    </lineage>
</organism>
<evidence type="ECO:0000313" key="1">
    <source>
        <dbReference type="EMBL" id="MBB4861472.1"/>
    </source>
</evidence>
<gene>
    <name evidence="1" type="ORF">HNP46_000283</name>
</gene>
<name>A0A7W7NZQ8_PSENT</name>
<reference evidence="1 2" key="1">
    <citation type="submission" date="2020-08" db="EMBL/GenBank/DDBJ databases">
        <title>Functional genomics of gut bacteria from endangered species of beetles.</title>
        <authorList>
            <person name="Carlos-Shanley C."/>
        </authorList>
    </citation>
    <scope>NUCLEOTIDE SEQUENCE [LARGE SCALE GENOMIC DNA]</scope>
    <source>
        <strain evidence="1 2">S00179</strain>
    </source>
</reference>
<accession>A0A7W7NZQ8</accession>
<dbReference type="AlphaFoldDB" id="A0A7W7NZQ8"/>
<protein>
    <submittedName>
        <fullName evidence="1">Uncharacterized protein</fullName>
    </submittedName>
</protein>
<proteinExistence type="predicted"/>
<dbReference type="EMBL" id="JACHLI010000001">
    <property type="protein sequence ID" value="MBB4861472.1"/>
    <property type="molecule type" value="Genomic_DNA"/>
</dbReference>